<feature type="domain" description="NAD-dependent epimerase/dehydratase" evidence="6">
    <location>
        <begin position="20"/>
        <end position="261"/>
    </location>
</feature>
<dbReference type="EMBL" id="JBHTEB010000001">
    <property type="protein sequence ID" value="MFD0312970.1"/>
    <property type="molecule type" value="Genomic_DNA"/>
</dbReference>
<comment type="caution">
    <text evidence="7">The sequence shown here is derived from an EMBL/GenBank/DDBJ whole genome shotgun (WGS) entry which is preliminary data.</text>
</comment>
<protein>
    <submittedName>
        <fullName evidence="7">NAD-dependent epimerase/dehydratase family protein</fullName>
    </submittedName>
</protein>
<keyword evidence="2" id="KW-0210">Decarboxylase</keyword>
<reference evidence="8" key="1">
    <citation type="journal article" date="2019" name="Int. J. Syst. Evol. Microbiol.">
        <title>The Global Catalogue of Microorganisms (GCM) 10K type strain sequencing project: providing services to taxonomists for standard genome sequencing and annotation.</title>
        <authorList>
            <consortium name="The Broad Institute Genomics Platform"/>
            <consortium name="The Broad Institute Genome Sequencing Center for Infectious Disease"/>
            <person name="Wu L."/>
            <person name="Ma J."/>
        </authorList>
    </citation>
    <scope>NUCLEOTIDE SEQUENCE [LARGE SCALE GENOMIC DNA]</scope>
    <source>
        <strain evidence="8">CGMCC 4.7400</strain>
    </source>
</reference>
<dbReference type="InterPro" id="IPR001509">
    <property type="entry name" value="Epimerase_deHydtase"/>
</dbReference>
<dbReference type="Gene3D" id="3.40.50.720">
    <property type="entry name" value="NAD(P)-binding Rossmann-like Domain"/>
    <property type="match status" value="2"/>
</dbReference>
<evidence type="ECO:0000256" key="3">
    <source>
        <dbReference type="ARBA" id="ARBA00023027"/>
    </source>
</evidence>
<name>A0ABW2W3S3_9ACTN</name>
<evidence type="ECO:0000256" key="4">
    <source>
        <dbReference type="ARBA" id="ARBA00023239"/>
    </source>
</evidence>
<dbReference type="PANTHER" id="PTHR43078:SF6">
    <property type="entry name" value="UDP-GLUCURONIC ACID DECARBOXYLASE 1"/>
    <property type="match status" value="1"/>
</dbReference>
<feature type="region of interest" description="Disordered" evidence="5">
    <location>
        <begin position="293"/>
        <end position="319"/>
    </location>
</feature>
<organism evidence="7 8">
    <name type="scientific">Streptomyces flavalbus</name>
    <dbReference type="NCBI Taxonomy" id="2665155"/>
    <lineage>
        <taxon>Bacteria</taxon>
        <taxon>Bacillati</taxon>
        <taxon>Actinomycetota</taxon>
        <taxon>Actinomycetes</taxon>
        <taxon>Kitasatosporales</taxon>
        <taxon>Streptomycetaceae</taxon>
        <taxon>Streptomyces</taxon>
    </lineage>
</organism>
<keyword evidence="4" id="KW-0456">Lyase</keyword>
<evidence type="ECO:0000256" key="5">
    <source>
        <dbReference type="SAM" id="MobiDB-lite"/>
    </source>
</evidence>
<dbReference type="PANTHER" id="PTHR43078">
    <property type="entry name" value="UDP-GLUCURONIC ACID DECARBOXYLASE-RELATED"/>
    <property type="match status" value="1"/>
</dbReference>
<evidence type="ECO:0000313" key="7">
    <source>
        <dbReference type="EMBL" id="MFD0312970.1"/>
    </source>
</evidence>
<dbReference type="SUPFAM" id="SSF51735">
    <property type="entry name" value="NAD(P)-binding Rossmann-fold domains"/>
    <property type="match status" value="1"/>
</dbReference>
<dbReference type="InterPro" id="IPR036291">
    <property type="entry name" value="NAD(P)-bd_dom_sf"/>
</dbReference>
<proteinExistence type="predicted"/>
<keyword evidence="3" id="KW-0520">NAD</keyword>
<comment type="cofactor">
    <cofactor evidence="1">
        <name>NAD(+)</name>
        <dbReference type="ChEBI" id="CHEBI:57540"/>
    </cofactor>
</comment>
<dbReference type="RefSeq" id="WP_381604547.1">
    <property type="nucleotide sequence ID" value="NZ_JBHTEB010000001.1"/>
</dbReference>
<dbReference type="InterPro" id="IPR044516">
    <property type="entry name" value="UXS-like"/>
</dbReference>
<dbReference type="Pfam" id="PF01370">
    <property type="entry name" value="Epimerase"/>
    <property type="match status" value="1"/>
</dbReference>
<sequence length="366" mass="37771">MMPMTTFTPSSGRRLPWQRALVTGGAGYLGSHLCTRLLRSGVEVDCLDDLTTGRPGNVEHLAGQPGFRFLHLDIADPRCADAASGPYDLVLHLAGPGAPADCRRRPLKALDTAGLGTRTALTLADRDGARFLLASSAEASEGHGDGRPATPWSDGWADGSGAAADEARDPVSPVHAYAEAARFAEALVTAHAGARGSDAGIVRVYPSYGPRMRTDDGRVVSAFLDHALAGAPLTVPGDGGRPLSLCYADDTAEGVLLVAAGRSVRPVDIGGDPGPTVAEVARAVLELTGSHAPLEFTDAPPGPVAGRLDGRPDGRGPDTGFARELFGWVPKVSWREGLARTVAAVRGCPEPAPVTASGYGGGGWPR</sequence>
<gene>
    <name evidence="7" type="ORF">ACFQZ6_01720</name>
</gene>
<evidence type="ECO:0000313" key="8">
    <source>
        <dbReference type="Proteomes" id="UP001597023"/>
    </source>
</evidence>
<accession>A0ABW2W3S3</accession>
<evidence type="ECO:0000256" key="2">
    <source>
        <dbReference type="ARBA" id="ARBA00022793"/>
    </source>
</evidence>
<keyword evidence="8" id="KW-1185">Reference proteome</keyword>
<dbReference type="Proteomes" id="UP001597023">
    <property type="component" value="Unassembled WGS sequence"/>
</dbReference>
<evidence type="ECO:0000259" key="6">
    <source>
        <dbReference type="Pfam" id="PF01370"/>
    </source>
</evidence>
<evidence type="ECO:0000256" key="1">
    <source>
        <dbReference type="ARBA" id="ARBA00001911"/>
    </source>
</evidence>